<evidence type="ECO:0000313" key="2">
    <source>
        <dbReference type="Proteomes" id="UP000001477"/>
    </source>
</evidence>
<dbReference type="STRING" id="515619.EUBREC_0612"/>
<sequence length="43" mass="4893">MLYHTFIVKACKLCPVPQLQLLINSSASYMNIYNEKAGTFMLP</sequence>
<evidence type="ECO:0000313" key="1">
    <source>
        <dbReference type="EMBL" id="ACR74401.1"/>
    </source>
</evidence>
<dbReference type="EMBL" id="CP001107">
    <property type="protein sequence ID" value="ACR74401.1"/>
    <property type="molecule type" value="Genomic_DNA"/>
</dbReference>
<dbReference type="PaxDb" id="515619-EUBREC_0612"/>
<dbReference type="HOGENOM" id="CLU_3233764_0_0_9"/>
<dbReference type="KEGG" id="ere:EUBREC_0612"/>
<reference evidence="1 2" key="1">
    <citation type="journal article" date="2009" name="Proc. Natl. Acad. Sci. U.S.A.">
        <title>Characterizing a model human gut microbiota composed of members of its two dominant bacterial phyla.</title>
        <authorList>
            <person name="Mahowald M.A."/>
            <person name="Rey F.E."/>
            <person name="Seedorf H."/>
            <person name="Turnbaugh P.J."/>
            <person name="Fulton R.S."/>
            <person name="Wollam A."/>
            <person name="Shah N."/>
            <person name="Wang C."/>
            <person name="Magrini V."/>
            <person name="Wilson R.K."/>
            <person name="Cantarel B.L."/>
            <person name="Coutinho P.M."/>
            <person name="Henrissat B."/>
            <person name="Crock L.W."/>
            <person name="Russell A."/>
            <person name="Verberkmoes N.C."/>
            <person name="Hettich R.L."/>
            <person name="Gordon J.I."/>
        </authorList>
    </citation>
    <scope>NUCLEOTIDE SEQUENCE [LARGE SCALE GENOMIC DNA]</scope>
    <source>
        <strain evidence="2">ATCC 33656 / DSM 3377 / JCM 17463 / KCTC 5835 / LMG 30912 / VPI 0990</strain>
    </source>
</reference>
<name>C4ZCP6_AGARV</name>
<accession>C4ZCP6</accession>
<dbReference type="AlphaFoldDB" id="C4ZCP6"/>
<organism evidence="1 2">
    <name type="scientific">Agathobacter rectalis (strain ATCC 33656 / DSM 3377 / JCM 17463 / KCTC 5835 / VPI 0990)</name>
    <name type="common">Eubacterium rectale</name>
    <dbReference type="NCBI Taxonomy" id="515619"/>
    <lineage>
        <taxon>Bacteria</taxon>
        <taxon>Bacillati</taxon>
        <taxon>Bacillota</taxon>
        <taxon>Clostridia</taxon>
        <taxon>Lachnospirales</taxon>
        <taxon>Lachnospiraceae</taxon>
        <taxon>Agathobacter</taxon>
    </lineage>
</organism>
<dbReference type="Proteomes" id="UP000001477">
    <property type="component" value="Chromosome"/>
</dbReference>
<protein>
    <submittedName>
        <fullName evidence="1">Uncharacterized protein</fullName>
    </submittedName>
</protein>
<gene>
    <name evidence="1" type="ordered locus">EUBREC_0612</name>
</gene>
<proteinExistence type="predicted"/>